<dbReference type="Proteomes" id="UP000262954">
    <property type="component" value="Unassembled WGS sequence"/>
</dbReference>
<evidence type="ECO:0000313" key="2">
    <source>
        <dbReference type="EMBL" id="HBJ09626.1"/>
    </source>
</evidence>
<feature type="transmembrane region" description="Helical" evidence="1">
    <location>
        <begin position="155"/>
        <end position="180"/>
    </location>
</feature>
<evidence type="ECO:0000256" key="1">
    <source>
        <dbReference type="SAM" id="Phobius"/>
    </source>
</evidence>
<name>A0A316R2G8_9BACT</name>
<dbReference type="PANTHER" id="PTHR40076">
    <property type="entry name" value="MEMBRANE PROTEIN-RELATED"/>
    <property type="match status" value="1"/>
</dbReference>
<accession>A0A316R2G8</accession>
<dbReference type="Pfam" id="PF06161">
    <property type="entry name" value="DUF975"/>
    <property type="match status" value="1"/>
</dbReference>
<gene>
    <name evidence="2" type="ORF">DDY73_11550</name>
</gene>
<dbReference type="RefSeq" id="WP_022390049.1">
    <property type="nucleotide sequence ID" value="NZ_CAJKYL010000027.1"/>
</dbReference>
<organism evidence="2 3">
    <name type="scientific">Coprobacter fastidiosus</name>
    <dbReference type="NCBI Taxonomy" id="1099853"/>
    <lineage>
        <taxon>Bacteria</taxon>
        <taxon>Pseudomonadati</taxon>
        <taxon>Bacteroidota</taxon>
        <taxon>Bacteroidia</taxon>
        <taxon>Bacteroidales</taxon>
        <taxon>Barnesiellaceae</taxon>
        <taxon>Coprobacter</taxon>
    </lineage>
</organism>
<comment type="caution">
    <text evidence="2">The sequence shown here is derived from an EMBL/GenBank/DDBJ whole genome shotgun (WGS) entry which is preliminary data.</text>
</comment>
<feature type="transmembrane region" description="Helical" evidence="1">
    <location>
        <begin position="21"/>
        <end position="41"/>
    </location>
</feature>
<reference evidence="2 3" key="1">
    <citation type="journal article" date="2018" name="Nat. Biotechnol.">
        <title>A standardized bacterial taxonomy based on genome phylogeny substantially revises the tree of life.</title>
        <authorList>
            <person name="Parks D.H."/>
            <person name="Chuvochina M."/>
            <person name="Waite D.W."/>
            <person name="Rinke C."/>
            <person name="Skarshewski A."/>
            <person name="Chaumeil P.A."/>
            <person name="Hugenholtz P."/>
        </authorList>
    </citation>
    <scope>NUCLEOTIDE SEQUENCE [LARGE SCALE GENOMIC DNA]</scope>
    <source>
        <strain evidence="2">UBA11482</strain>
    </source>
</reference>
<feature type="transmembrane region" description="Helical" evidence="1">
    <location>
        <begin position="90"/>
        <end position="117"/>
    </location>
</feature>
<protein>
    <submittedName>
        <fullName evidence="2">DUF975 domain-containing protein</fullName>
    </submittedName>
</protein>
<feature type="transmembrane region" description="Helical" evidence="1">
    <location>
        <begin position="47"/>
        <end position="69"/>
    </location>
</feature>
<dbReference type="PANTHER" id="PTHR40076:SF1">
    <property type="entry name" value="MEMBRANE PROTEIN"/>
    <property type="match status" value="1"/>
</dbReference>
<dbReference type="InterPro" id="IPR010380">
    <property type="entry name" value="DUF975"/>
</dbReference>
<dbReference type="AlphaFoldDB" id="A0A316R2G8"/>
<keyword evidence="1" id="KW-0472">Membrane</keyword>
<sequence>MESFKSSIFKDKALKALSGKWKPSVIVSLVTMLIIGGSIAFQHVSVLLYYAVFWLFGSIVSIGCAYVFLDLYRDKKEPRVADLFTPFRQYGRIVTCYIQVLMFTILWSLLLFVPGIIKGLSYSMSYFILKDRPELSPAEAIKESMRLMNGHKADLFILQLSFIGWTILGLITVIGFIWVIPYINTSIAAFYEQLRNKDTGSLNTVTE</sequence>
<evidence type="ECO:0000313" key="3">
    <source>
        <dbReference type="Proteomes" id="UP000262954"/>
    </source>
</evidence>
<keyword evidence="1" id="KW-0812">Transmembrane</keyword>
<keyword evidence="1" id="KW-1133">Transmembrane helix</keyword>
<proteinExistence type="predicted"/>
<dbReference type="EMBL" id="DNWC01000150">
    <property type="protein sequence ID" value="HBJ09626.1"/>
    <property type="molecule type" value="Genomic_DNA"/>
</dbReference>